<accession>A0A3T0HT59</accession>
<keyword evidence="1" id="KW-1133">Transmembrane helix</keyword>
<dbReference type="Proteomes" id="UP000282892">
    <property type="component" value="Chromosome"/>
</dbReference>
<evidence type="ECO:0000256" key="1">
    <source>
        <dbReference type="SAM" id="Phobius"/>
    </source>
</evidence>
<evidence type="ECO:0000313" key="3">
    <source>
        <dbReference type="Proteomes" id="UP000282892"/>
    </source>
</evidence>
<sequence>MAWKERFKQFGVPGFILFLIISLFSIYLITNDSDLLKDLHKKLSNFITADFFKYHEEKSPLLQALQFILLILTYGLFLVGLVNAVLIIKNVIMKKTPALLSGKADDFDSYLDLEDKLGDVLTAFDQQSALRIIDEKVTIFMMSKHTEIKRIFGLPERQIEFVWYFAGKNNDIELVYLKTPTDLESVAKLINSALDMPYVRVQESAVNSRMELSESPIRQFISVRNYGQLKLGLAVFIHKDNIFTNENLKEFTYYTSKIILLGTNNRFLRQFKRKKNAGN</sequence>
<reference evidence="2 3" key="1">
    <citation type="submission" date="2017-07" db="EMBL/GenBank/DDBJ databases">
        <title>The complete genome sequence of Bacillus mesonae strain H20-5, an efficient strain improving plant abiotic stress resistance.</title>
        <authorList>
            <person name="Kim S.Y."/>
            <person name="Song H."/>
            <person name="Sang M.K."/>
            <person name="Weon H.-Y."/>
            <person name="Song J."/>
        </authorList>
    </citation>
    <scope>NUCLEOTIDE SEQUENCE [LARGE SCALE GENOMIC DNA]</scope>
    <source>
        <strain evidence="2 3">H20-5</strain>
    </source>
</reference>
<keyword evidence="3" id="KW-1185">Reference proteome</keyword>
<organism evidence="2 3">
    <name type="scientific">Neobacillus mesonae</name>
    <dbReference type="NCBI Taxonomy" id="1193713"/>
    <lineage>
        <taxon>Bacteria</taxon>
        <taxon>Bacillati</taxon>
        <taxon>Bacillota</taxon>
        <taxon>Bacilli</taxon>
        <taxon>Bacillales</taxon>
        <taxon>Bacillaceae</taxon>
        <taxon>Neobacillus</taxon>
    </lineage>
</organism>
<name>A0A3T0HT59_9BACI</name>
<gene>
    <name evidence="2" type="ORF">CHR53_02920</name>
</gene>
<dbReference type="OrthoDB" id="2962647at2"/>
<evidence type="ECO:0000313" key="2">
    <source>
        <dbReference type="EMBL" id="AZU60304.1"/>
    </source>
</evidence>
<dbReference type="RefSeq" id="WP_066391139.1">
    <property type="nucleotide sequence ID" value="NZ_CP022572.1"/>
</dbReference>
<dbReference type="STRING" id="1193713.GCA_001636315_03105"/>
<keyword evidence="1" id="KW-0472">Membrane</keyword>
<feature type="transmembrane region" description="Helical" evidence="1">
    <location>
        <begin position="12"/>
        <end position="30"/>
    </location>
</feature>
<proteinExistence type="predicted"/>
<dbReference type="KEGG" id="nmk:CHR53_02920"/>
<protein>
    <submittedName>
        <fullName evidence="2">Uncharacterized protein</fullName>
    </submittedName>
</protein>
<dbReference type="EMBL" id="CP022572">
    <property type="protein sequence ID" value="AZU60304.1"/>
    <property type="molecule type" value="Genomic_DNA"/>
</dbReference>
<dbReference type="AlphaFoldDB" id="A0A3T0HT59"/>
<keyword evidence="1" id="KW-0812">Transmembrane</keyword>
<feature type="transmembrane region" description="Helical" evidence="1">
    <location>
        <begin position="64"/>
        <end position="88"/>
    </location>
</feature>